<dbReference type="Proteomes" id="UP000017052">
    <property type="component" value="Unassembled WGS sequence"/>
</dbReference>
<evidence type="ECO:0000313" key="3">
    <source>
        <dbReference type="Proteomes" id="UP000017052"/>
    </source>
</evidence>
<protein>
    <submittedName>
        <fullName evidence="2">Uncharacterized protein</fullName>
    </submittedName>
</protein>
<keyword evidence="3" id="KW-1185">Reference proteome</keyword>
<feature type="region of interest" description="Disordered" evidence="1">
    <location>
        <begin position="1"/>
        <end position="26"/>
    </location>
</feature>
<dbReference type="AlphaFoldDB" id="U2QCR4"/>
<accession>U2QCR4</accession>
<reference evidence="2" key="1">
    <citation type="submission" date="2013-08" db="EMBL/GenBank/DDBJ databases">
        <authorList>
            <person name="Durkin A.S."/>
            <person name="Haft D.R."/>
            <person name="McCorrison J."/>
            <person name="Torralba M."/>
            <person name="Gillis M."/>
            <person name="Haft D.H."/>
            <person name="Methe B."/>
            <person name="Sutton G."/>
            <person name="Nelson K.E."/>
        </authorList>
    </citation>
    <scope>NUCLEOTIDE SEQUENCE [LARGE SCALE GENOMIC DNA]</scope>
    <source>
        <strain evidence="2">F0233</strain>
    </source>
</reference>
<name>U2QCR4_9ACTN</name>
<dbReference type="EMBL" id="ACVN02000220">
    <property type="protein sequence ID" value="ERK54216.1"/>
    <property type="molecule type" value="Genomic_DNA"/>
</dbReference>
<gene>
    <name evidence="2" type="ORF">HMPREF0682_2093</name>
</gene>
<comment type="caution">
    <text evidence="2">The sequence shown here is derived from an EMBL/GenBank/DDBJ whole genome shotgun (WGS) entry which is preliminary data.</text>
</comment>
<evidence type="ECO:0000256" key="1">
    <source>
        <dbReference type="SAM" id="MobiDB-lite"/>
    </source>
</evidence>
<sequence length="53" mass="5495">MSCRAGCSRRTVGTRPTTPLPDPGPPPHVLVAAGDGEDVLLDLAPENITCSPR</sequence>
<organism evidence="2 3">
    <name type="scientific">Propionibacterium acidifaciens F0233</name>
    <dbReference type="NCBI Taxonomy" id="553198"/>
    <lineage>
        <taxon>Bacteria</taxon>
        <taxon>Bacillati</taxon>
        <taxon>Actinomycetota</taxon>
        <taxon>Actinomycetes</taxon>
        <taxon>Propionibacteriales</taxon>
        <taxon>Propionibacteriaceae</taxon>
        <taxon>Propionibacterium</taxon>
    </lineage>
</organism>
<proteinExistence type="predicted"/>
<evidence type="ECO:0000313" key="2">
    <source>
        <dbReference type="EMBL" id="ERK54216.1"/>
    </source>
</evidence>